<proteinExistence type="predicted"/>
<reference evidence="1 2" key="1">
    <citation type="submission" date="2019-01" db="EMBL/GenBank/DDBJ databases">
        <title>Complete genome sequence of Campylobacter bacteriophage CP20.</title>
        <authorList>
            <person name="Connerton I.F."/>
        </authorList>
    </citation>
    <scope>NUCLEOTIDE SEQUENCE [LARGE SCALE GENOMIC DNA]</scope>
</reference>
<accession>A0A410T7H4</accession>
<protein>
    <recommendedName>
        <fullName evidence="3">Tail tube protein</fullName>
    </recommendedName>
</protein>
<evidence type="ECO:0000313" key="1">
    <source>
        <dbReference type="EMBL" id="QAU04919.1"/>
    </source>
</evidence>
<organism evidence="1 2">
    <name type="scientific">Campylobacter phage CP20</name>
    <dbReference type="NCBI Taxonomy" id="2506428"/>
    <lineage>
        <taxon>Viruses</taxon>
        <taxon>Duplodnaviria</taxon>
        <taxon>Heunggongvirae</taxon>
        <taxon>Uroviricota</taxon>
        <taxon>Caudoviricetes</taxon>
        <taxon>Connertonviridae</taxon>
        <taxon>Firehammervirus</taxon>
        <taxon>Firehammervirus CPt10</taxon>
    </lineage>
</organism>
<evidence type="ECO:0008006" key="3">
    <source>
        <dbReference type="Google" id="ProtNLM"/>
    </source>
</evidence>
<sequence length="250" mass="27452">MGTFSFSLSDIKKQLGPGLGVRSNAYLLEVAVVGAVSKKLAVLCQSTALPERNIGTTDIFYKGRKYKMRGETDLSGTYTINITDDSEMKLRRMFDSWMREVDNTTPKGTNALAGLFGGAMGDLMEVANGTLKAVNEIKSAWEFDGGVSWLKNMIMGKPLPANYQTTVNIWQLTKVKEKLYGYALTNAFPIEVGAVEVSDENENQLSMFSVTFAYSDFEPIEDKGIIGQIVDTVIGQEGQEIVQGVENLLD</sequence>
<dbReference type="Proteomes" id="UP000290538">
    <property type="component" value="Segment"/>
</dbReference>
<evidence type="ECO:0000313" key="2">
    <source>
        <dbReference type="Proteomes" id="UP000290538"/>
    </source>
</evidence>
<dbReference type="EMBL" id="MK408758">
    <property type="protein sequence ID" value="QAU04919.1"/>
    <property type="molecule type" value="Genomic_DNA"/>
</dbReference>
<name>A0A410T7H4_9CAUD</name>